<feature type="domain" description="CNNM transmembrane" evidence="7">
    <location>
        <begin position="1"/>
        <end position="203"/>
    </location>
</feature>
<organism evidence="8 9">
    <name type="scientific">Zhihengliuella salsuginis</name>
    <dbReference type="NCBI Taxonomy" id="578222"/>
    <lineage>
        <taxon>Bacteria</taxon>
        <taxon>Bacillati</taxon>
        <taxon>Actinomycetota</taxon>
        <taxon>Actinomycetes</taxon>
        <taxon>Micrococcales</taxon>
        <taxon>Micrococcaceae</taxon>
        <taxon>Zhihengliuella</taxon>
    </lineage>
</organism>
<dbReference type="SUPFAM" id="SSF54631">
    <property type="entry name" value="CBS-domain pair"/>
    <property type="match status" value="1"/>
</dbReference>
<keyword evidence="4 5" id="KW-0472">Membrane</keyword>
<dbReference type="Proteomes" id="UP000642819">
    <property type="component" value="Unassembled WGS sequence"/>
</dbReference>
<evidence type="ECO:0000259" key="7">
    <source>
        <dbReference type="PROSITE" id="PS51846"/>
    </source>
</evidence>
<dbReference type="PROSITE" id="PS51371">
    <property type="entry name" value="CBS"/>
    <property type="match status" value="1"/>
</dbReference>
<gene>
    <name evidence="8" type="ORF">GCM10008096_21700</name>
</gene>
<comment type="subcellular location">
    <subcellularLocation>
        <location evidence="1">Cell membrane</location>
        <topology evidence="1">Multi-pass membrane protein</topology>
    </subcellularLocation>
</comment>
<keyword evidence="3" id="KW-0129">CBS domain</keyword>
<evidence type="ECO:0000259" key="6">
    <source>
        <dbReference type="PROSITE" id="PS51371"/>
    </source>
</evidence>
<accession>A0ABQ3GK76</accession>
<evidence type="ECO:0000256" key="5">
    <source>
        <dbReference type="SAM" id="Phobius"/>
    </source>
</evidence>
<protein>
    <submittedName>
        <fullName evidence="8">Membrane protein</fullName>
    </submittedName>
</protein>
<dbReference type="RefSeq" id="WP_189350455.1">
    <property type="nucleotide sequence ID" value="NZ_BMXK01000009.1"/>
</dbReference>
<evidence type="ECO:0000313" key="8">
    <source>
        <dbReference type="EMBL" id="GHD09240.1"/>
    </source>
</evidence>
<dbReference type="PANTHER" id="PTHR43099:SF5">
    <property type="entry name" value="HLYC_CORC FAMILY TRANSPORTER"/>
    <property type="match status" value="1"/>
</dbReference>
<dbReference type="Pfam" id="PF01595">
    <property type="entry name" value="CNNM"/>
    <property type="match status" value="1"/>
</dbReference>
<dbReference type="Gene3D" id="3.10.580.10">
    <property type="entry name" value="CBS-domain"/>
    <property type="match status" value="1"/>
</dbReference>
<feature type="transmembrane region" description="Helical" evidence="5">
    <location>
        <begin position="56"/>
        <end position="78"/>
    </location>
</feature>
<keyword evidence="2" id="KW-1003">Cell membrane</keyword>
<evidence type="ECO:0000256" key="4">
    <source>
        <dbReference type="PROSITE-ProRule" id="PRU01193"/>
    </source>
</evidence>
<comment type="caution">
    <text evidence="8">The sequence shown here is derived from an EMBL/GenBank/DDBJ whole genome shotgun (WGS) entry which is preliminary data.</text>
</comment>
<evidence type="ECO:0000256" key="2">
    <source>
        <dbReference type="ARBA" id="ARBA00022475"/>
    </source>
</evidence>
<dbReference type="PANTHER" id="PTHR43099">
    <property type="entry name" value="UPF0053 PROTEIN YRKA"/>
    <property type="match status" value="1"/>
</dbReference>
<dbReference type="InterPro" id="IPR051676">
    <property type="entry name" value="UPF0053_domain"/>
</dbReference>
<feature type="transmembrane region" description="Helical" evidence="5">
    <location>
        <begin position="6"/>
        <end position="29"/>
    </location>
</feature>
<dbReference type="Pfam" id="PF00571">
    <property type="entry name" value="CBS"/>
    <property type="match status" value="1"/>
</dbReference>
<feature type="domain" description="CBS" evidence="6">
    <location>
        <begin position="282"/>
        <end position="337"/>
    </location>
</feature>
<dbReference type="InterPro" id="IPR000644">
    <property type="entry name" value="CBS_dom"/>
</dbReference>
<reference evidence="9" key="1">
    <citation type="journal article" date="2019" name="Int. J. Syst. Evol. Microbiol.">
        <title>The Global Catalogue of Microorganisms (GCM) 10K type strain sequencing project: providing services to taxonomists for standard genome sequencing and annotation.</title>
        <authorList>
            <consortium name="The Broad Institute Genomics Platform"/>
            <consortium name="The Broad Institute Genome Sequencing Center for Infectious Disease"/>
            <person name="Wu L."/>
            <person name="Ma J."/>
        </authorList>
    </citation>
    <scope>NUCLEOTIDE SEQUENCE [LARGE SCALE GENOMIC DNA]</scope>
    <source>
        <strain evidence="9">KCTC 19466</strain>
    </source>
</reference>
<dbReference type="PROSITE" id="PS51846">
    <property type="entry name" value="CNNM"/>
    <property type="match status" value="1"/>
</dbReference>
<feature type="transmembrane region" description="Helical" evidence="5">
    <location>
        <begin position="98"/>
        <end position="119"/>
    </location>
</feature>
<dbReference type="InterPro" id="IPR002550">
    <property type="entry name" value="CNNM"/>
</dbReference>
<name>A0ABQ3GK76_9MICC</name>
<keyword evidence="4 5" id="KW-0812">Transmembrane</keyword>
<dbReference type="InterPro" id="IPR046342">
    <property type="entry name" value="CBS_dom_sf"/>
</dbReference>
<evidence type="ECO:0000256" key="3">
    <source>
        <dbReference type="PROSITE-ProRule" id="PRU00703"/>
    </source>
</evidence>
<keyword evidence="4 5" id="KW-1133">Transmembrane helix</keyword>
<sequence>MNDPLIVTLVTLGLIVLSAFFVVVEFALLSARHHRLEEEAATSRSARAALRGVNELTMMLAGAQLGITACTFALGAVTKPAVDAWLGPILLSWGLPGQLADGTAFGLSLLLVTFLHLVIGEMAPKSWAIAHPETSAKLVSIPARGFIWLVRPILVWVNHIANRLVSASGVAPVDRAAVGGQDIDTIRQLVEQSASAGALDQEFGSHLTEVINLKDLTIAELIGPGAHPTSVPASAVVSDVRDAAAASGHMRILIESEASGAPSLVHVRDTLLEPSDRPIRELVRPAFALDAETPVYEALAAVRRESEQLVAVLRDDRLIGVVSLTDIVKRVLPKDSVLRGTGGS</sequence>
<dbReference type="EMBL" id="BMXK01000009">
    <property type="protein sequence ID" value="GHD09240.1"/>
    <property type="molecule type" value="Genomic_DNA"/>
</dbReference>
<evidence type="ECO:0000256" key="1">
    <source>
        <dbReference type="ARBA" id="ARBA00004651"/>
    </source>
</evidence>
<evidence type="ECO:0000313" key="9">
    <source>
        <dbReference type="Proteomes" id="UP000642819"/>
    </source>
</evidence>
<proteinExistence type="predicted"/>
<keyword evidence="9" id="KW-1185">Reference proteome</keyword>